<dbReference type="InParanoid" id="L2GUP2"/>
<evidence type="ECO:0000256" key="4">
    <source>
        <dbReference type="ARBA" id="ARBA00022679"/>
    </source>
</evidence>
<dbReference type="Gene3D" id="3.40.50.300">
    <property type="entry name" value="P-loop containing nucleotide triphosphate hydrolases"/>
    <property type="match status" value="1"/>
</dbReference>
<dbReference type="GO" id="GO:0005829">
    <property type="term" value="C:cytosol"/>
    <property type="evidence" value="ECO:0007669"/>
    <property type="project" value="TreeGrafter"/>
</dbReference>
<dbReference type="GeneID" id="19879341"/>
<keyword evidence="8" id="KW-0067">ATP-binding</keyword>
<dbReference type="SUPFAM" id="SSF52540">
    <property type="entry name" value="P-loop containing nucleoside triphosphate hydrolases"/>
    <property type="match status" value="1"/>
</dbReference>
<reference evidence="11" key="1">
    <citation type="submission" date="2011-03" db="EMBL/GenBank/DDBJ databases">
        <title>The genome sequence of Vavraia culicis strain floridensis.</title>
        <authorList>
            <consortium name="The Broad Institute Genome Sequencing Platform"/>
            <person name="Cuomo C."/>
            <person name="Becnel J."/>
            <person name="Sanscrainte N."/>
            <person name="Young S.K."/>
            <person name="Zeng Q."/>
            <person name="Gargeya S."/>
            <person name="Fitzgerald M."/>
            <person name="Haas B."/>
            <person name="Abouelleil A."/>
            <person name="Alvarado L."/>
            <person name="Arachchi H.M."/>
            <person name="Berlin A."/>
            <person name="Chapman S.B."/>
            <person name="Gearin G."/>
            <person name="Goldberg J."/>
            <person name="Griggs A."/>
            <person name="Gujja S."/>
            <person name="Hansen M."/>
            <person name="Heiman D."/>
            <person name="Howarth C."/>
            <person name="Larimer J."/>
            <person name="Lui A."/>
            <person name="MacDonald P.J.P."/>
            <person name="McCowen C."/>
            <person name="Montmayeur A."/>
            <person name="Murphy C."/>
            <person name="Neiman D."/>
            <person name="Pearson M."/>
            <person name="Priest M."/>
            <person name="Roberts A."/>
            <person name="Saif S."/>
            <person name="Shea T."/>
            <person name="Sisk P."/>
            <person name="Stolte C."/>
            <person name="Sykes S."/>
            <person name="Wortman J."/>
            <person name="Nusbaum C."/>
            <person name="Birren B."/>
        </authorList>
    </citation>
    <scope>NUCLEOTIDE SEQUENCE [LARGE SCALE GENOMIC DNA]</scope>
    <source>
        <strain evidence="11">floridensis</strain>
    </source>
</reference>
<dbReference type="PROSITE" id="PS01331">
    <property type="entry name" value="THYMIDYLATE_KINASE"/>
    <property type="match status" value="1"/>
</dbReference>
<dbReference type="AlphaFoldDB" id="L2GUP2"/>
<organism evidence="10 11">
    <name type="scientific">Vavraia culicis (isolate floridensis)</name>
    <name type="common">Microsporidian parasite</name>
    <dbReference type="NCBI Taxonomy" id="948595"/>
    <lineage>
        <taxon>Eukaryota</taxon>
        <taxon>Fungi</taxon>
        <taxon>Fungi incertae sedis</taxon>
        <taxon>Microsporidia</taxon>
        <taxon>Pleistophoridae</taxon>
        <taxon>Vavraia</taxon>
    </lineage>
</organism>
<dbReference type="EC" id="2.7.4.9" evidence="3"/>
<dbReference type="EMBL" id="GL877426">
    <property type="protein sequence ID" value="ELA47018.1"/>
    <property type="molecule type" value="Genomic_DNA"/>
</dbReference>
<comment type="pathway">
    <text evidence="1">Pyrimidine metabolism; dTTP biosynthesis.</text>
</comment>
<evidence type="ECO:0000256" key="8">
    <source>
        <dbReference type="ARBA" id="ARBA00022840"/>
    </source>
</evidence>
<dbReference type="GO" id="GO:0004798">
    <property type="term" value="F:dTMP kinase activity"/>
    <property type="evidence" value="ECO:0007669"/>
    <property type="project" value="UniProtKB-EC"/>
</dbReference>
<dbReference type="Pfam" id="PF02223">
    <property type="entry name" value="Thymidylate_kin"/>
    <property type="match status" value="1"/>
</dbReference>
<accession>L2GUP2</accession>
<dbReference type="GO" id="GO:0005634">
    <property type="term" value="C:nucleus"/>
    <property type="evidence" value="ECO:0007669"/>
    <property type="project" value="TreeGrafter"/>
</dbReference>
<evidence type="ECO:0000256" key="6">
    <source>
        <dbReference type="ARBA" id="ARBA00022741"/>
    </source>
</evidence>
<evidence type="ECO:0000256" key="5">
    <source>
        <dbReference type="ARBA" id="ARBA00022727"/>
    </source>
</evidence>
<dbReference type="GO" id="GO:0005524">
    <property type="term" value="F:ATP binding"/>
    <property type="evidence" value="ECO:0007669"/>
    <property type="project" value="UniProtKB-KW"/>
</dbReference>
<dbReference type="OrthoDB" id="425602at2759"/>
<keyword evidence="7 10" id="KW-0418">Kinase</keyword>
<evidence type="ECO:0000256" key="7">
    <source>
        <dbReference type="ARBA" id="ARBA00022777"/>
    </source>
</evidence>
<keyword evidence="6" id="KW-0547">Nucleotide-binding</keyword>
<evidence type="ECO:0000256" key="2">
    <source>
        <dbReference type="ARBA" id="ARBA00009776"/>
    </source>
</evidence>
<sequence>MMNNSWVISLLLEVKAELPKKYYKISKDGSYQAHMAGKRKFIVIEGIDRSGKSTLCRKLVERLKETATNSSPVLINYPDRTTTIGKLVNLYLKKQITFNKETSHLLFSANRWEKNEEVKKLLKDHVVICDRYFYSGIAYSIALGVDEKWAREPDRGLIEPDILVFLDVQPHRTVTREDFGEEIYDNLDIQEKIYLQLKKCCSESKNCVVIDGHKSVEEAVNEVYDLLKPFI</sequence>
<evidence type="ECO:0000256" key="3">
    <source>
        <dbReference type="ARBA" id="ARBA00012980"/>
    </source>
</evidence>
<dbReference type="STRING" id="948595.L2GUP2"/>
<keyword evidence="4" id="KW-0808">Transferase</keyword>
<evidence type="ECO:0000256" key="1">
    <source>
        <dbReference type="ARBA" id="ARBA00004992"/>
    </source>
</evidence>
<keyword evidence="5" id="KW-0545">Nucleotide biosynthesis</keyword>
<gene>
    <name evidence="10" type="ORF">VCUG_01463</name>
</gene>
<dbReference type="GO" id="GO:0005739">
    <property type="term" value="C:mitochondrion"/>
    <property type="evidence" value="ECO:0007669"/>
    <property type="project" value="TreeGrafter"/>
</dbReference>
<dbReference type="InterPro" id="IPR027417">
    <property type="entry name" value="P-loop_NTPase"/>
</dbReference>
<dbReference type="RefSeq" id="XP_008074485.1">
    <property type="nucleotide sequence ID" value="XM_008076294.1"/>
</dbReference>
<dbReference type="InterPro" id="IPR018094">
    <property type="entry name" value="Thymidylate_kinase"/>
</dbReference>
<dbReference type="FunCoup" id="L2GUP2">
    <property type="interactions" value="138"/>
</dbReference>
<feature type="domain" description="Thymidylate kinase-like" evidence="9">
    <location>
        <begin position="44"/>
        <end position="223"/>
    </location>
</feature>
<protein>
    <recommendedName>
        <fullName evidence="3">dTMP kinase</fullName>
        <ecNumber evidence="3">2.7.4.9</ecNumber>
    </recommendedName>
</protein>
<proteinExistence type="inferred from homology"/>
<dbReference type="GO" id="GO:0004550">
    <property type="term" value="F:nucleoside diphosphate kinase activity"/>
    <property type="evidence" value="ECO:0007669"/>
    <property type="project" value="TreeGrafter"/>
</dbReference>
<evidence type="ECO:0000259" key="9">
    <source>
        <dbReference type="Pfam" id="PF02223"/>
    </source>
</evidence>
<dbReference type="Proteomes" id="UP000011081">
    <property type="component" value="Unassembled WGS sequence"/>
</dbReference>
<dbReference type="OMA" id="YWHQFDA"/>
<evidence type="ECO:0000313" key="11">
    <source>
        <dbReference type="Proteomes" id="UP000011081"/>
    </source>
</evidence>
<dbReference type="PANTHER" id="PTHR10344:SF1">
    <property type="entry name" value="THYMIDYLATE KINASE"/>
    <property type="match status" value="1"/>
</dbReference>
<dbReference type="VEuPathDB" id="MicrosporidiaDB:VCUG_01463"/>
<dbReference type="CDD" id="cd01672">
    <property type="entry name" value="TMPK"/>
    <property type="match status" value="1"/>
</dbReference>
<dbReference type="PANTHER" id="PTHR10344">
    <property type="entry name" value="THYMIDYLATE KINASE"/>
    <property type="match status" value="1"/>
</dbReference>
<dbReference type="InterPro" id="IPR039430">
    <property type="entry name" value="Thymidylate_kin-like_dom"/>
</dbReference>
<dbReference type="NCBIfam" id="TIGR00041">
    <property type="entry name" value="DTMP_kinase"/>
    <property type="match status" value="1"/>
</dbReference>
<keyword evidence="11" id="KW-1185">Reference proteome</keyword>
<dbReference type="InterPro" id="IPR018095">
    <property type="entry name" value="Thymidylate_kin_CS"/>
</dbReference>
<dbReference type="HOGENOM" id="CLU_049131_3_2_1"/>
<comment type="similarity">
    <text evidence="2">Belongs to the thymidylate kinase family.</text>
</comment>
<dbReference type="HAMAP" id="MF_00165">
    <property type="entry name" value="Thymidylate_kinase"/>
    <property type="match status" value="1"/>
</dbReference>
<evidence type="ECO:0000313" key="10">
    <source>
        <dbReference type="EMBL" id="ELA47018.1"/>
    </source>
</evidence>
<dbReference type="GO" id="GO:0006233">
    <property type="term" value="P:dTDP biosynthetic process"/>
    <property type="evidence" value="ECO:0007669"/>
    <property type="project" value="InterPro"/>
</dbReference>
<name>L2GUP2_VAVCU</name>
<dbReference type="GO" id="GO:0006227">
    <property type="term" value="P:dUDP biosynthetic process"/>
    <property type="evidence" value="ECO:0007669"/>
    <property type="project" value="TreeGrafter"/>
</dbReference>
<dbReference type="GO" id="GO:0006235">
    <property type="term" value="P:dTTP biosynthetic process"/>
    <property type="evidence" value="ECO:0007669"/>
    <property type="project" value="TreeGrafter"/>
</dbReference>